<dbReference type="InterPro" id="IPR000172">
    <property type="entry name" value="GMC_OxRdtase_N"/>
</dbReference>
<feature type="domain" description="Glucose-methanol-choline oxidoreductase C-terminal" evidence="7">
    <location>
        <begin position="460"/>
        <end position="572"/>
    </location>
</feature>
<feature type="domain" description="Glucose-methanol-choline oxidoreductase N-terminal" evidence="6">
    <location>
        <begin position="248"/>
        <end position="350"/>
    </location>
</feature>
<gene>
    <name evidence="8" type="ORF">SAMN04487948_13125</name>
</gene>
<dbReference type="Gene3D" id="3.50.50.60">
    <property type="entry name" value="FAD/NAD(P)-binding domain"/>
    <property type="match status" value="2"/>
</dbReference>
<keyword evidence="2" id="KW-0285">Flavoprotein</keyword>
<keyword evidence="4" id="KW-0560">Oxidoreductase</keyword>
<feature type="region of interest" description="Disordered" evidence="5">
    <location>
        <begin position="469"/>
        <end position="492"/>
    </location>
</feature>
<protein>
    <submittedName>
        <fullName evidence="8">Choline dehydrogenase</fullName>
    </submittedName>
</protein>
<evidence type="ECO:0000256" key="4">
    <source>
        <dbReference type="ARBA" id="ARBA00023002"/>
    </source>
</evidence>
<dbReference type="EMBL" id="FODV01000031">
    <property type="protein sequence ID" value="SEP27792.1"/>
    <property type="molecule type" value="Genomic_DNA"/>
</dbReference>
<evidence type="ECO:0000256" key="1">
    <source>
        <dbReference type="ARBA" id="ARBA00010790"/>
    </source>
</evidence>
<dbReference type="PANTHER" id="PTHR46056:SF12">
    <property type="entry name" value="LONG-CHAIN-ALCOHOL OXIDASE"/>
    <property type="match status" value="1"/>
</dbReference>
<organism evidence="8 9">
    <name type="scientific">Halogranum amylolyticum</name>
    <dbReference type="NCBI Taxonomy" id="660520"/>
    <lineage>
        <taxon>Archaea</taxon>
        <taxon>Methanobacteriati</taxon>
        <taxon>Methanobacteriota</taxon>
        <taxon>Stenosarchaea group</taxon>
        <taxon>Halobacteria</taxon>
        <taxon>Halobacteriales</taxon>
        <taxon>Haloferacaceae</taxon>
    </lineage>
</organism>
<dbReference type="OrthoDB" id="346033at2157"/>
<keyword evidence="9" id="KW-1185">Reference proteome</keyword>
<evidence type="ECO:0000256" key="5">
    <source>
        <dbReference type="SAM" id="MobiDB-lite"/>
    </source>
</evidence>
<reference evidence="9" key="1">
    <citation type="submission" date="2016-10" db="EMBL/GenBank/DDBJ databases">
        <authorList>
            <person name="Varghese N."/>
            <person name="Submissions S."/>
        </authorList>
    </citation>
    <scope>NUCLEOTIDE SEQUENCE [LARGE SCALE GENOMIC DNA]</scope>
    <source>
        <strain evidence="9">CGMCC 1.10121</strain>
    </source>
</reference>
<proteinExistence type="inferred from homology"/>
<evidence type="ECO:0000313" key="9">
    <source>
        <dbReference type="Proteomes" id="UP000199126"/>
    </source>
</evidence>
<dbReference type="InterPro" id="IPR036188">
    <property type="entry name" value="FAD/NAD-bd_sf"/>
</dbReference>
<dbReference type="RefSeq" id="WP_089827895.1">
    <property type="nucleotide sequence ID" value="NZ_FODV01000031.1"/>
</dbReference>
<dbReference type="Proteomes" id="UP000199126">
    <property type="component" value="Unassembled WGS sequence"/>
</dbReference>
<feature type="region of interest" description="Disordered" evidence="5">
    <location>
        <begin position="39"/>
        <end position="58"/>
    </location>
</feature>
<feature type="region of interest" description="Disordered" evidence="5">
    <location>
        <begin position="238"/>
        <end position="257"/>
    </location>
</feature>
<dbReference type="GO" id="GO:0016614">
    <property type="term" value="F:oxidoreductase activity, acting on CH-OH group of donors"/>
    <property type="evidence" value="ECO:0007669"/>
    <property type="project" value="InterPro"/>
</dbReference>
<comment type="similarity">
    <text evidence="1">Belongs to the GMC oxidoreductase family.</text>
</comment>
<dbReference type="InterPro" id="IPR007867">
    <property type="entry name" value="GMC_OxRtase_C"/>
</dbReference>
<evidence type="ECO:0000313" key="8">
    <source>
        <dbReference type="EMBL" id="SEP27792.1"/>
    </source>
</evidence>
<sequence>MENPDVVVVGAGADGPAAAWKLARDHGLDVLVLEGGAWHGNEQWPEPHADSGGTVSTDPDDLDGKLLDEQFTHREADANDPTYGYLRVGPADHSRAPWFRNLHQNAFIWQISAVGGTSLHYFANHPRAYPTAVDDQPHWPIDYEELVPYYQLNEEITSTQQAPMTGKEEVFIEGATNAGYDLIETKNVTETGWRPQANAVEVPGRETSTGEPLDADYDGTFSYDDGFRGDTLVGDHFQGSSTPVDAPVRDKARKSSNVGYVPRALDTNQDDSAGSVALRPNAYVTNVETDESLGSSTATGVTFRDSWSGQSQTVNADVTVLAGGCIETPRLWLNSGLPDDGWVGKGLTTHWFDWVVGVYDDETVADINPEEEHMDPYVGQNSAVRFDKPGVGGMEDIGMSPGLVSYADYLFSQAGYSFDTQVDPEEPWDTRGYVVGKELKRRMSDYRQTKALLILTDDLPRQDNGVSLDNTFSDEHGPVPKIKWEPHPDDDAKRDELSRIAARIHKAAGAEHVHRCDWPPLLLHMQSSMRMGQVLDENAEAYNVDRLFVADHSALANGLGGPNPTNTGQALALRTADRIADLYF</sequence>
<evidence type="ECO:0000259" key="7">
    <source>
        <dbReference type="Pfam" id="PF05199"/>
    </source>
</evidence>
<dbReference type="SUPFAM" id="SSF51905">
    <property type="entry name" value="FAD/NAD(P)-binding domain"/>
    <property type="match status" value="1"/>
</dbReference>
<dbReference type="PANTHER" id="PTHR46056">
    <property type="entry name" value="LONG-CHAIN-ALCOHOL OXIDASE"/>
    <property type="match status" value="1"/>
</dbReference>
<dbReference type="GO" id="GO:0050660">
    <property type="term" value="F:flavin adenine dinucleotide binding"/>
    <property type="evidence" value="ECO:0007669"/>
    <property type="project" value="InterPro"/>
</dbReference>
<dbReference type="AlphaFoldDB" id="A0A1H8WJI9"/>
<keyword evidence="3" id="KW-0274">FAD</keyword>
<feature type="compositionally biased region" description="Basic and acidic residues" evidence="5">
    <location>
        <begin position="473"/>
        <end position="492"/>
    </location>
</feature>
<dbReference type="Pfam" id="PF00732">
    <property type="entry name" value="GMC_oxred_N"/>
    <property type="match status" value="1"/>
</dbReference>
<evidence type="ECO:0000259" key="6">
    <source>
        <dbReference type="Pfam" id="PF00732"/>
    </source>
</evidence>
<name>A0A1H8WJI9_9EURY</name>
<evidence type="ECO:0000256" key="3">
    <source>
        <dbReference type="ARBA" id="ARBA00022827"/>
    </source>
</evidence>
<dbReference type="Pfam" id="PF05199">
    <property type="entry name" value="GMC_oxred_C"/>
    <property type="match status" value="1"/>
</dbReference>
<accession>A0A1H8WJI9</accession>
<evidence type="ECO:0000256" key="2">
    <source>
        <dbReference type="ARBA" id="ARBA00022630"/>
    </source>
</evidence>